<organism evidence="4 5">
    <name type="scientific">Tautonia plasticadhaerens</name>
    <dbReference type="NCBI Taxonomy" id="2527974"/>
    <lineage>
        <taxon>Bacteria</taxon>
        <taxon>Pseudomonadati</taxon>
        <taxon>Planctomycetota</taxon>
        <taxon>Planctomycetia</taxon>
        <taxon>Isosphaerales</taxon>
        <taxon>Isosphaeraceae</taxon>
        <taxon>Tautonia</taxon>
    </lineage>
</organism>
<dbReference type="EMBL" id="CP036426">
    <property type="protein sequence ID" value="QDV38945.1"/>
    <property type="molecule type" value="Genomic_DNA"/>
</dbReference>
<reference evidence="4 5" key="1">
    <citation type="submission" date="2019-02" db="EMBL/GenBank/DDBJ databases">
        <title>Deep-cultivation of Planctomycetes and their phenomic and genomic characterization uncovers novel biology.</title>
        <authorList>
            <person name="Wiegand S."/>
            <person name="Jogler M."/>
            <person name="Boedeker C."/>
            <person name="Pinto D."/>
            <person name="Vollmers J."/>
            <person name="Rivas-Marin E."/>
            <person name="Kohn T."/>
            <person name="Peeters S.H."/>
            <person name="Heuer A."/>
            <person name="Rast P."/>
            <person name="Oberbeckmann S."/>
            <person name="Bunk B."/>
            <person name="Jeske O."/>
            <person name="Meyerdierks A."/>
            <person name="Storesund J.E."/>
            <person name="Kallscheuer N."/>
            <person name="Luecker S."/>
            <person name="Lage O.M."/>
            <person name="Pohl T."/>
            <person name="Merkel B.J."/>
            <person name="Hornburger P."/>
            <person name="Mueller R.-W."/>
            <person name="Bruemmer F."/>
            <person name="Labrenz M."/>
            <person name="Spormann A.M."/>
            <person name="Op den Camp H."/>
            <person name="Overmann J."/>
            <person name="Amann R."/>
            <person name="Jetten M.S.M."/>
            <person name="Mascher T."/>
            <person name="Medema M.H."/>
            <person name="Devos D.P."/>
            <person name="Kaster A.-K."/>
            <person name="Ovreas L."/>
            <person name="Rohde M."/>
            <person name="Galperin M.Y."/>
            <person name="Jogler C."/>
        </authorList>
    </citation>
    <scope>NUCLEOTIDE SEQUENCE [LARGE SCALE GENOMIC DNA]</scope>
    <source>
        <strain evidence="4 5">ElP</strain>
    </source>
</reference>
<dbReference type="GO" id="GO:0016747">
    <property type="term" value="F:acyltransferase activity, transferring groups other than amino-acyl groups"/>
    <property type="evidence" value="ECO:0007669"/>
    <property type="project" value="InterPro"/>
</dbReference>
<dbReference type="AlphaFoldDB" id="A0A518HDL1"/>
<feature type="transmembrane region" description="Helical" evidence="2">
    <location>
        <begin position="91"/>
        <end position="110"/>
    </location>
</feature>
<protein>
    <submittedName>
        <fullName evidence="4">Acyltransferase family protein</fullName>
    </submittedName>
</protein>
<feature type="transmembrane region" description="Helical" evidence="2">
    <location>
        <begin position="179"/>
        <end position="196"/>
    </location>
</feature>
<feature type="transmembrane region" description="Helical" evidence="2">
    <location>
        <begin position="58"/>
        <end position="79"/>
    </location>
</feature>
<feature type="transmembrane region" description="Helical" evidence="2">
    <location>
        <begin position="255"/>
        <end position="272"/>
    </location>
</feature>
<dbReference type="InterPro" id="IPR050879">
    <property type="entry name" value="Acyltransferase_3"/>
</dbReference>
<evidence type="ECO:0000313" key="4">
    <source>
        <dbReference type="EMBL" id="QDV38945.1"/>
    </source>
</evidence>
<feature type="region of interest" description="Disordered" evidence="1">
    <location>
        <begin position="288"/>
        <end position="315"/>
    </location>
</feature>
<evidence type="ECO:0000259" key="3">
    <source>
        <dbReference type="Pfam" id="PF01757"/>
    </source>
</evidence>
<keyword evidence="4" id="KW-0012">Acyltransferase</keyword>
<feature type="transmembrane region" description="Helical" evidence="2">
    <location>
        <begin position="216"/>
        <end position="235"/>
    </location>
</feature>
<accession>A0A518HDL1</accession>
<dbReference type="KEGG" id="tpla:ElP_69050"/>
<name>A0A518HDL1_9BACT</name>
<feature type="transmembrane region" description="Helical" evidence="2">
    <location>
        <begin position="130"/>
        <end position="149"/>
    </location>
</feature>
<evidence type="ECO:0000313" key="5">
    <source>
        <dbReference type="Proteomes" id="UP000317835"/>
    </source>
</evidence>
<dbReference type="Proteomes" id="UP000317835">
    <property type="component" value="Chromosome"/>
</dbReference>
<feature type="transmembrane region" description="Helical" evidence="2">
    <location>
        <begin position="156"/>
        <end position="173"/>
    </location>
</feature>
<keyword evidence="2" id="KW-0812">Transmembrane</keyword>
<dbReference type="PANTHER" id="PTHR23028">
    <property type="entry name" value="ACETYLTRANSFERASE"/>
    <property type="match status" value="1"/>
</dbReference>
<keyword evidence="5" id="KW-1185">Reference proteome</keyword>
<dbReference type="Pfam" id="PF01757">
    <property type="entry name" value="Acyl_transf_3"/>
    <property type="match status" value="1"/>
</dbReference>
<dbReference type="PANTHER" id="PTHR23028:SF53">
    <property type="entry name" value="ACYL_TRANSF_3 DOMAIN-CONTAINING PROTEIN"/>
    <property type="match status" value="1"/>
</dbReference>
<keyword evidence="4" id="KW-0808">Transferase</keyword>
<evidence type="ECO:0000256" key="1">
    <source>
        <dbReference type="SAM" id="MobiDB-lite"/>
    </source>
</evidence>
<dbReference type="InterPro" id="IPR002656">
    <property type="entry name" value="Acyl_transf_3_dom"/>
</dbReference>
<proteinExistence type="predicted"/>
<gene>
    <name evidence="4" type="ORF">ElP_69050</name>
</gene>
<sequence>MKIWPSYFAAYGSIVALEVVAAASREDLSALSRIGRRTLVNSIFVQNYFVPLQWPHSWTIAIEEHFYLLLPLLLLAMTATSKGRPESAMRGVPIVGAAVAILVLGLRLATPAQGALTGSLYYRTHYRVDALMFGVVLGYLGHHCPSMFARLARHRQLLLLLAASALFVPLAPVRLIHTWGFTLLYLGLGGLVVLAASRPDFGLEGPRPLRWSARALALLGVYSYTIYLGHSALEWLRREVIERLPSPPPPWLDQIAFLALSVVAGVALSHAVERPFLRLRERLVPSRRRATPGPVPMPPGESSLGTDPMDARATA</sequence>
<evidence type="ECO:0000256" key="2">
    <source>
        <dbReference type="SAM" id="Phobius"/>
    </source>
</evidence>
<dbReference type="GO" id="GO:0016020">
    <property type="term" value="C:membrane"/>
    <property type="evidence" value="ECO:0007669"/>
    <property type="project" value="TreeGrafter"/>
</dbReference>
<keyword evidence="2" id="KW-0472">Membrane</keyword>
<feature type="domain" description="Acyltransferase 3" evidence="3">
    <location>
        <begin position="51"/>
        <end position="269"/>
    </location>
</feature>
<keyword evidence="2" id="KW-1133">Transmembrane helix</keyword>
<dbReference type="GO" id="GO:0000271">
    <property type="term" value="P:polysaccharide biosynthetic process"/>
    <property type="evidence" value="ECO:0007669"/>
    <property type="project" value="TreeGrafter"/>
</dbReference>